<dbReference type="InterPro" id="IPR009409">
    <property type="entry name" value="DUF1059"/>
</dbReference>
<organism evidence="1">
    <name type="scientific">marine sediment metagenome</name>
    <dbReference type="NCBI Taxonomy" id="412755"/>
    <lineage>
        <taxon>unclassified sequences</taxon>
        <taxon>metagenomes</taxon>
        <taxon>ecological metagenomes</taxon>
    </lineage>
</organism>
<dbReference type="EMBL" id="LAZR01032582">
    <property type="protein sequence ID" value="KKL50479.1"/>
    <property type="molecule type" value="Genomic_DNA"/>
</dbReference>
<evidence type="ECO:0008006" key="2">
    <source>
        <dbReference type="Google" id="ProtNLM"/>
    </source>
</evidence>
<evidence type="ECO:0000313" key="1">
    <source>
        <dbReference type="EMBL" id="KKL50479.1"/>
    </source>
</evidence>
<dbReference type="AlphaFoldDB" id="A0A0F9CMS3"/>
<name>A0A0F9CMS3_9ZZZZ</name>
<reference evidence="1" key="1">
    <citation type="journal article" date="2015" name="Nature">
        <title>Complex archaea that bridge the gap between prokaryotes and eukaryotes.</title>
        <authorList>
            <person name="Spang A."/>
            <person name="Saw J.H."/>
            <person name="Jorgensen S.L."/>
            <person name="Zaremba-Niedzwiedzka K."/>
            <person name="Martijn J."/>
            <person name="Lind A.E."/>
            <person name="van Eijk R."/>
            <person name="Schleper C."/>
            <person name="Guy L."/>
            <person name="Ettema T.J."/>
        </authorList>
    </citation>
    <scope>NUCLEOTIDE SEQUENCE</scope>
</reference>
<proteinExistence type="predicted"/>
<gene>
    <name evidence="1" type="ORF">LCGC14_2305100</name>
</gene>
<comment type="caution">
    <text evidence="1">The sequence shown here is derived from an EMBL/GenBank/DDBJ whole genome shotgun (WGS) entry which is preliminary data.</text>
</comment>
<accession>A0A0F9CMS3</accession>
<protein>
    <recommendedName>
        <fullName evidence="2">DUF1059 domain-containing protein</fullName>
    </recommendedName>
</protein>
<dbReference type="Pfam" id="PF06348">
    <property type="entry name" value="DUF1059"/>
    <property type="match status" value="1"/>
</dbReference>
<sequence>MKILRCRDVGFDCDKVIRAASEEEILRQTAEHAQKVHGTEVTPEVAEKVKSLIKEEI</sequence>